<evidence type="ECO:0000313" key="2">
    <source>
        <dbReference type="EMBL" id="MDO7856792.1"/>
    </source>
</evidence>
<dbReference type="EC" id="2.-.-.-" evidence="2"/>
<organism evidence="2 3">
    <name type="scientific">Providencia huashanensis</name>
    <dbReference type="NCBI Taxonomy" id="3037798"/>
    <lineage>
        <taxon>Bacteria</taxon>
        <taxon>Pseudomonadati</taxon>
        <taxon>Pseudomonadota</taxon>
        <taxon>Gammaproteobacteria</taxon>
        <taxon>Enterobacterales</taxon>
        <taxon>Morganellaceae</taxon>
        <taxon>Providencia</taxon>
    </lineage>
</organism>
<dbReference type="GO" id="GO:0016740">
    <property type="term" value="F:transferase activity"/>
    <property type="evidence" value="ECO:0007669"/>
    <property type="project" value="UniProtKB-KW"/>
</dbReference>
<comment type="caution">
    <text evidence="2">The sequence shown here is derived from an EMBL/GenBank/DDBJ whole genome shotgun (WGS) entry which is preliminary data.</text>
</comment>
<dbReference type="Proteomes" id="UP001176478">
    <property type="component" value="Unassembled WGS sequence"/>
</dbReference>
<dbReference type="SUPFAM" id="SSF55729">
    <property type="entry name" value="Acyl-CoA N-acyltransferases (Nat)"/>
    <property type="match status" value="1"/>
</dbReference>
<gene>
    <name evidence="2" type="ORF">Q5E86_10585</name>
</gene>
<evidence type="ECO:0000313" key="3">
    <source>
        <dbReference type="Proteomes" id="UP001176478"/>
    </source>
</evidence>
<evidence type="ECO:0000259" key="1">
    <source>
        <dbReference type="PROSITE" id="PS51186"/>
    </source>
</evidence>
<dbReference type="PROSITE" id="PS51186">
    <property type="entry name" value="GNAT"/>
    <property type="match status" value="1"/>
</dbReference>
<accession>A0ABT9ASI2</accession>
<protein>
    <submittedName>
        <fullName evidence="2">GNAT family protein</fullName>
        <ecNumber evidence="2">2.-.-.-</ecNumber>
    </submittedName>
</protein>
<proteinExistence type="predicted"/>
<dbReference type="InterPro" id="IPR000182">
    <property type="entry name" value="GNAT_dom"/>
</dbReference>
<reference evidence="2" key="1">
    <citation type="submission" date="2023-07" db="EMBL/GenBank/DDBJ databases">
        <authorList>
            <person name="Yang W."/>
            <person name="Chen J."/>
            <person name="Ji P."/>
            <person name="Hu F."/>
        </authorList>
    </citation>
    <scope>NUCLEOTIDE SEQUENCE</scope>
    <source>
        <strain evidence="2">CRE-138-0111</strain>
    </source>
</reference>
<dbReference type="Pfam" id="PF00583">
    <property type="entry name" value="Acetyltransf_1"/>
    <property type="match status" value="1"/>
</dbReference>
<dbReference type="EMBL" id="JAUQTG010000005">
    <property type="protein sequence ID" value="MDO7856792.1"/>
    <property type="molecule type" value="Genomic_DNA"/>
</dbReference>
<dbReference type="InterPro" id="IPR016181">
    <property type="entry name" value="Acyl_CoA_acyltransferase"/>
</dbReference>
<reference evidence="2" key="2">
    <citation type="journal article" date="2024" name="Int. J. Antimicrob. Agents">
        <title>Identification of a novel Providencia species showing multi-drug-resistant in three patients with hospital-acquired infection.</title>
        <authorList>
            <person name="Yang W."/>
            <person name="Chen J."/>
            <person name="Yang F."/>
            <person name="Ji P."/>
            <person name="Shen S."/>
            <person name="Yin D."/>
            <person name="Hu F."/>
        </authorList>
    </citation>
    <scope>NUCLEOTIDE SEQUENCE</scope>
    <source>
        <strain evidence="2">CRE-138-0111</strain>
    </source>
</reference>
<keyword evidence="3" id="KW-1185">Reference proteome</keyword>
<feature type="domain" description="N-acetyltransferase" evidence="1">
    <location>
        <begin position="1"/>
        <end position="159"/>
    </location>
</feature>
<sequence>MSIQLKIIEKENLTNLNRETFAKMLKAQGKVRGDLSTKADRCKTICFAYCNGELAAIGAIKQKTQSDFTPHKANLSSLESQFDWELGYIYTDPNYEGKGFARNVVTALIESFGDGNLMASTEISKNPRMVDILKFNGFKHYGRQWKSDIHGNYLGLFLKLRE</sequence>
<dbReference type="Gene3D" id="3.40.630.30">
    <property type="match status" value="1"/>
</dbReference>
<dbReference type="RefSeq" id="WP_036942785.1">
    <property type="nucleotide sequence ID" value="NZ_JAUQTF010000012.1"/>
</dbReference>
<name>A0ABT9ASI2_9GAMM</name>
<keyword evidence="2" id="KW-0808">Transferase</keyword>